<comment type="caution">
    <text evidence="1">The sequence shown here is derived from an EMBL/GenBank/DDBJ whole genome shotgun (WGS) entry which is preliminary data.</text>
</comment>
<dbReference type="Proteomes" id="UP000735302">
    <property type="component" value="Unassembled WGS sequence"/>
</dbReference>
<sequence length="330" mass="37543">MLNLEKRNIRDKVEEPNIVIIFGKTQKRVNRLNIYGGRCSSTIGGNESLNRKQKSYRSEKTNILIKVKELINNVKGTTSEKASDRSSGSVSGDSFTRNKHMNLPRLHLPKFGGDILEFQEFWDQFTTIIDNREVISEVNKFSYLQSLLLGYAKSCLQVLALTAVNYDTAKEILLRRYGRTEKVIVAHIQKLLNISAKVTLWEMYDQVQVHVRSLANLIVTGQNYGLVLAPIILHQLPHGVRLEWARTGEGKGGDVEYLLNFLHEEIQRRERSHSLIWLPTGPQQVASRRYGRNRPKSQDLVSLLWVATQAVATRSVAFVHSHTIATSVLQ</sequence>
<dbReference type="PANTHER" id="PTHR22954">
    <property type="entry name" value="RETROVIRAL PROTEASE-RELATED"/>
    <property type="match status" value="1"/>
</dbReference>
<dbReference type="PANTHER" id="PTHR22954:SF3">
    <property type="entry name" value="PROTEIN CBG08539"/>
    <property type="match status" value="1"/>
</dbReference>
<dbReference type="EMBL" id="BLXT01004553">
    <property type="protein sequence ID" value="GFO14325.1"/>
    <property type="molecule type" value="Genomic_DNA"/>
</dbReference>
<gene>
    <name evidence="1" type="ORF">PoB_004083000</name>
</gene>
<dbReference type="AlphaFoldDB" id="A0AAV4B5I3"/>
<protein>
    <submittedName>
        <fullName evidence="1">Uncharacterized protein</fullName>
    </submittedName>
</protein>
<accession>A0AAV4B5I3</accession>
<reference evidence="1 2" key="1">
    <citation type="journal article" date="2021" name="Elife">
        <title>Chloroplast acquisition without the gene transfer in kleptoplastic sea slugs, Plakobranchus ocellatus.</title>
        <authorList>
            <person name="Maeda T."/>
            <person name="Takahashi S."/>
            <person name="Yoshida T."/>
            <person name="Shimamura S."/>
            <person name="Takaki Y."/>
            <person name="Nagai Y."/>
            <person name="Toyoda A."/>
            <person name="Suzuki Y."/>
            <person name="Arimoto A."/>
            <person name="Ishii H."/>
            <person name="Satoh N."/>
            <person name="Nishiyama T."/>
            <person name="Hasebe M."/>
            <person name="Maruyama T."/>
            <person name="Minagawa J."/>
            <person name="Obokata J."/>
            <person name="Shigenobu S."/>
        </authorList>
    </citation>
    <scope>NUCLEOTIDE SEQUENCE [LARGE SCALE GENOMIC DNA]</scope>
</reference>
<evidence type="ECO:0000313" key="1">
    <source>
        <dbReference type="EMBL" id="GFO14325.1"/>
    </source>
</evidence>
<keyword evidence="2" id="KW-1185">Reference proteome</keyword>
<evidence type="ECO:0000313" key="2">
    <source>
        <dbReference type="Proteomes" id="UP000735302"/>
    </source>
</evidence>
<dbReference type="Pfam" id="PF03564">
    <property type="entry name" value="DUF1759"/>
    <property type="match status" value="1"/>
</dbReference>
<dbReference type="InterPro" id="IPR005312">
    <property type="entry name" value="DUF1759"/>
</dbReference>
<organism evidence="1 2">
    <name type="scientific">Plakobranchus ocellatus</name>
    <dbReference type="NCBI Taxonomy" id="259542"/>
    <lineage>
        <taxon>Eukaryota</taxon>
        <taxon>Metazoa</taxon>
        <taxon>Spiralia</taxon>
        <taxon>Lophotrochozoa</taxon>
        <taxon>Mollusca</taxon>
        <taxon>Gastropoda</taxon>
        <taxon>Heterobranchia</taxon>
        <taxon>Euthyneura</taxon>
        <taxon>Panpulmonata</taxon>
        <taxon>Sacoglossa</taxon>
        <taxon>Placobranchoidea</taxon>
        <taxon>Plakobranchidae</taxon>
        <taxon>Plakobranchus</taxon>
    </lineage>
</organism>
<name>A0AAV4B5I3_9GAST</name>
<proteinExistence type="predicted"/>